<keyword evidence="1" id="KW-0732">Signal</keyword>
<feature type="chain" id="PRO_5015628148" evidence="1">
    <location>
        <begin position="21"/>
        <end position="226"/>
    </location>
</feature>
<evidence type="ECO:0000313" key="2">
    <source>
        <dbReference type="EMBL" id="AWL13086.1"/>
    </source>
</evidence>
<dbReference type="OrthoDB" id="9793561at2"/>
<gene>
    <name evidence="2" type="ORF">HMF8227_02634</name>
</gene>
<reference evidence="2 3" key="1">
    <citation type="submission" date="2018-05" db="EMBL/GenBank/DDBJ databases">
        <title>Salinimonas sp. HMF8227 Genome sequencing and assembly.</title>
        <authorList>
            <person name="Kang H."/>
            <person name="Kang J."/>
            <person name="Cha I."/>
            <person name="Kim H."/>
            <person name="Joh K."/>
        </authorList>
    </citation>
    <scope>NUCLEOTIDE SEQUENCE [LARGE SCALE GENOMIC DNA]</scope>
    <source>
        <strain evidence="2 3">HMF8227</strain>
    </source>
</reference>
<dbReference type="RefSeq" id="WP_109340606.1">
    <property type="nucleotide sequence ID" value="NZ_CP029347.1"/>
</dbReference>
<sequence length="226" mass="25251">MKSIKYTLFSSLLIAFPALADWSGTATIASDYLFNGVSQTGEDPALQGSIDWAGDTGWYAGTWASNVDFGDDTNLEWDFYAGYWQELGDNMSLDIGLAQYTYHGGDNSSDGNYAEAYATWGIGNTAITLWYAWDYFGTDAAHYITKINHTFPINDNFSILVGVDRSVSMDEEKFVWETNDDDYIHWQTTASYSWSGFDFTLGVEGTDLDTYGDTRLLATASRTFNF</sequence>
<dbReference type="AlphaFoldDB" id="A0A2S2E5Z8"/>
<dbReference type="NCBIfam" id="TIGR02001">
    <property type="entry name" value="gcw_chp"/>
    <property type="match status" value="1"/>
</dbReference>
<feature type="signal peptide" evidence="1">
    <location>
        <begin position="1"/>
        <end position="20"/>
    </location>
</feature>
<organism evidence="2 3">
    <name type="scientific">Saliniradius amylolyticus</name>
    <dbReference type="NCBI Taxonomy" id="2183582"/>
    <lineage>
        <taxon>Bacteria</taxon>
        <taxon>Pseudomonadati</taxon>
        <taxon>Pseudomonadota</taxon>
        <taxon>Gammaproteobacteria</taxon>
        <taxon>Alteromonadales</taxon>
        <taxon>Alteromonadaceae</taxon>
        <taxon>Saliniradius</taxon>
    </lineage>
</organism>
<evidence type="ECO:0000313" key="3">
    <source>
        <dbReference type="Proteomes" id="UP000245728"/>
    </source>
</evidence>
<evidence type="ECO:0000256" key="1">
    <source>
        <dbReference type="SAM" id="SignalP"/>
    </source>
</evidence>
<dbReference type="KEGG" id="salh:HMF8227_02634"/>
<protein>
    <submittedName>
        <fullName evidence="2">Uncharacterized protein</fullName>
    </submittedName>
</protein>
<dbReference type="Pfam" id="PF09694">
    <property type="entry name" value="Gcw_chp"/>
    <property type="match status" value="1"/>
</dbReference>
<accession>A0A2S2E5Z8</accession>
<name>A0A2S2E5Z8_9ALTE</name>
<keyword evidence="3" id="KW-1185">Reference proteome</keyword>
<dbReference type="Proteomes" id="UP000245728">
    <property type="component" value="Chromosome"/>
</dbReference>
<dbReference type="EMBL" id="CP029347">
    <property type="protein sequence ID" value="AWL13086.1"/>
    <property type="molecule type" value="Genomic_DNA"/>
</dbReference>
<proteinExistence type="predicted"/>
<dbReference type="InterPro" id="IPR010239">
    <property type="entry name" value="CHP02001"/>
</dbReference>